<sequence>MICHDFQPLSIVEDEGFQKLMKVTALNYKIPSRKSFTNLLNKKYDVISNTYKTKIKNAYLYCLTTDIWTEPMNSKSFLGITVQIVENYKLSSANLGVYELNERHSGEYIAEKLADVCSKWEIDNDKITAVITNGASNMGLAIELFLGRQRNIHCFAHQLNLVAERAIQKDEELSTKEISGESYVTTSIVIPLVYNLEQKIQEIKIEASAQIGIKLKANLLSEISRRLGAAEQVQLLSIATIFDPRFKKIYFKDKLNCGKAVDYINNLIKEDTSSKTKENRTPK</sequence>
<keyword evidence="7" id="KW-1185">Reference proteome</keyword>
<evidence type="ECO:0000313" key="7">
    <source>
        <dbReference type="Proteomes" id="UP001162156"/>
    </source>
</evidence>
<evidence type="ECO:0000256" key="4">
    <source>
        <dbReference type="ARBA" id="ARBA00022833"/>
    </source>
</evidence>
<reference evidence="6" key="1">
    <citation type="journal article" date="2023" name="Insect Mol. Biol.">
        <title>Genome sequencing provides insights into the evolution of gene families encoding plant cell wall-degrading enzymes in longhorned beetles.</title>
        <authorList>
            <person name="Shin N.R."/>
            <person name="Okamura Y."/>
            <person name="Kirsch R."/>
            <person name="Pauchet Y."/>
        </authorList>
    </citation>
    <scope>NUCLEOTIDE SEQUENCE</scope>
    <source>
        <strain evidence="6">RBIC_L_NR</strain>
    </source>
</reference>
<evidence type="ECO:0000256" key="2">
    <source>
        <dbReference type="ARBA" id="ARBA00022723"/>
    </source>
</evidence>
<protein>
    <submittedName>
        <fullName evidence="6">Uncharacterized protein</fullName>
    </submittedName>
</protein>
<evidence type="ECO:0000256" key="5">
    <source>
        <dbReference type="ARBA" id="ARBA00023242"/>
    </source>
</evidence>
<dbReference type="InterPro" id="IPR012337">
    <property type="entry name" value="RNaseH-like_sf"/>
</dbReference>
<keyword evidence="4" id="KW-0862">Zinc</keyword>
<gene>
    <name evidence="6" type="ORF">NQ314_021140</name>
</gene>
<organism evidence="6 7">
    <name type="scientific">Rhamnusium bicolor</name>
    <dbReference type="NCBI Taxonomy" id="1586634"/>
    <lineage>
        <taxon>Eukaryota</taxon>
        <taxon>Metazoa</taxon>
        <taxon>Ecdysozoa</taxon>
        <taxon>Arthropoda</taxon>
        <taxon>Hexapoda</taxon>
        <taxon>Insecta</taxon>
        <taxon>Pterygota</taxon>
        <taxon>Neoptera</taxon>
        <taxon>Endopterygota</taxon>
        <taxon>Coleoptera</taxon>
        <taxon>Polyphaga</taxon>
        <taxon>Cucujiformia</taxon>
        <taxon>Chrysomeloidea</taxon>
        <taxon>Cerambycidae</taxon>
        <taxon>Lepturinae</taxon>
        <taxon>Rhagiini</taxon>
        <taxon>Rhamnusium</taxon>
    </lineage>
</organism>
<keyword evidence="2" id="KW-0479">Metal-binding</keyword>
<keyword evidence="3" id="KW-0863">Zinc-finger</keyword>
<evidence type="ECO:0000313" key="6">
    <source>
        <dbReference type="EMBL" id="KAJ8926495.1"/>
    </source>
</evidence>
<dbReference type="SUPFAM" id="SSF140996">
    <property type="entry name" value="Hermes dimerisation domain"/>
    <property type="match status" value="1"/>
</dbReference>
<dbReference type="GO" id="GO:0005634">
    <property type="term" value="C:nucleus"/>
    <property type="evidence" value="ECO:0007669"/>
    <property type="project" value="UniProtKB-SubCell"/>
</dbReference>
<dbReference type="EMBL" id="JANEYF010005872">
    <property type="protein sequence ID" value="KAJ8926495.1"/>
    <property type="molecule type" value="Genomic_DNA"/>
</dbReference>
<dbReference type="PANTHER" id="PTHR46481:SF10">
    <property type="entry name" value="ZINC FINGER BED DOMAIN-CONTAINING PROTEIN 39"/>
    <property type="match status" value="1"/>
</dbReference>
<dbReference type="SUPFAM" id="SSF53098">
    <property type="entry name" value="Ribonuclease H-like"/>
    <property type="match status" value="1"/>
</dbReference>
<dbReference type="AlphaFoldDB" id="A0AAV8WJV2"/>
<dbReference type="InterPro" id="IPR052035">
    <property type="entry name" value="ZnF_BED_domain_contain"/>
</dbReference>
<comment type="subcellular location">
    <subcellularLocation>
        <location evidence="1">Nucleus</location>
    </subcellularLocation>
</comment>
<comment type="caution">
    <text evidence="6">The sequence shown here is derived from an EMBL/GenBank/DDBJ whole genome shotgun (WGS) entry which is preliminary data.</text>
</comment>
<dbReference type="GO" id="GO:0008270">
    <property type="term" value="F:zinc ion binding"/>
    <property type="evidence" value="ECO:0007669"/>
    <property type="project" value="UniProtKB-KW"/>
</dbReference>
<accession>A0AAV8WJV2</accession>
<keyword evidence="5" id="KW-0539">Nucleus</keyword>
<dbReference type="PANTHER" id="PTHR46481">
    <property type="entry name" value="ZINC FINGER BED DOMAIN-CONTAINING PROTEIN 4"/>
    <property type="match status" value="1"/>
</dbReference>
<name>A0AAV8WJV2_9CUCU</name>
<dbReference type="Proteomes" id="UP001162156">
    <property type="component" value="Unassembled WGS sequence"/>
</dbReference>
<proteinExistence type="predicted"/>
<evidence type="ECO:0000256" key="1">
    <source>
        <dbReference type="ARBA" id="ARBA00004123"/>
    </source>
</evidence>
<evidence type="ECO:0000256" key="3">
    <source>
        <dbReference type="ARBA" id="ARBA00022771"/>
    </source>
</evidence>